<evidence type="ECO:0000313" key="2">
    <source>
        <dbReference type="EMBL" id="SFM61357.1"/>
    </source>
</evidence>
<gene>
    <name evidence="2" type="ORF">SAMN05421863_103910</name>
</gene>
<dbReference type="Gene3D" id="3.90.1750.20">
    <property type="entry name" value="Putative Large Serine Recombinase, Chain B, Domain 2"/>
    <property type="match status" value="1"/>
</dbReference>
<dbReference type="AlphaFoldDB" id="A0A1I4SA10"/>
<dbReference type="Proteomes" id="UP000183287">
    <property type="component" value="Unassembled WGS sequence"/>
</dbReference>
<protein>
    <submittedName>
        <fullName evidence="2">Recombinase</fullName>
    </submittedName>
</protein>
<keyword evidence="3" id="KW-1185">Reference proteome</keyword>
<dbReference type="InterPro" id="IPR038109">
    <property type="entry name" value="DNA_bind_recomb_sf"/>
</dbReference>
<dbReference type="EMBL" id="FOUB01000039">
    <property type="protein sequence ID" value="SFM61357.1"/>
    <property type="molecule type" value="Genomic_DNA"/>
</dbReference>
<dbReference type="GO" id="GO:0003677">
    <property type="term" value="F:DNA binding"/>
    <property type="evidence" value="ECO:0007669"/>
    <property type="project" value="InterPro"/>
</dbReference>
<dbReference type="GO" id="GO:0000150">
    <property type="term" value="F:DNA strand exchange activity"/>
    <property type="evidence" value="ECO:0007669"/>
    <property type="project" value="InterPro"/>
</dbReference>
<accession>A0A1I4SA10</accession>
<evidence type="ECO:0000313" key="3">
    <source>
        <dbReference type="Proteomes" id="UP000183287"/>
    </source>
</evidence>
<feature type="domain" description="Recombinase" evidence="1">
    <location>
        <begin position="13"/>
        <end position="66"/>
    </location>
</feature>
<reference evidence="3" key="1">
    <citation type="submission" date="2016-10" db="EMBL/GenBank/DDBJ databases">
        <authorList>
            <person name="Varghese N."/>
            <person name="Submissions S."/>
        </authorList>
    </citation>
    <scope>NUCLEOTIDE SEQUENCE [LARGE SCALE GENOMIC DNA]</scope>
    <source>
        <strain evidence="3">Nm44</strain>
    </source>
</reference>
<dbReference type="RefSeq" id="WP_218152086.1">
    <property type="nucleotide sequence ID" value="NZ_FOUB01000039.1"/>
</dbReference>
<evidence type="ECO:0000259" key="1">
    <source>
        <dbReference type="Pfam" id="PF07508"/>
    </source>
</evidence>
<organism evidence="2 3">
    <name type="scientific">Nitrosomonas communis</name>
    <dbReference type="NCBI Taxonomy" id="44574"/>
    <lineage>
        <taxon>Bacteria</taxon>
        <taxon>Pseudomonadati</taxon>
        <taxon>Pseudomonadota</taxon>
        <taxon>Betaproteobacteria</taxon>
        <taxon>Nitrosomonadales</taxon>
        <taxon>Nitrosomonadaceae</taxon>
        <taxon>Nitrosomonas</taxon>
    </lineage>
</organism>
<name>A0A1I4SA10_9PROT</name>
<dbReference type="InterPro" id="IPR011109">
    <property type="entry name" value="DNA_bind_recombinase_dom"/>
</dbReference>
<sequence length="111" mass="12811">MKLDGVTSNSWITQDGKAREGKPIDKSLIYKVLNNRTYLGELRHKEQWYQAEHPPIIDRDLWDIAKPARNDSKSILIVSSSIKGHTPKHCVNNKTKPLRCSFQNLYILNHS</sequence>
<proteinExistence type="predicted"/>
<dbReference type="Pfam" id="PF07508">
    <property type="entry name" value="Recombinase"/>
    <property type="match status" value="1"/>
</dbReference>